<keyword evidence="3" id="KW-1015">Disulfide bond</keyword>
<dbReference type="Gene3D" id="2.180.10.10">
    <property type="entry name" value="RHS repeat-associated core"/>
    <property type="match status" value="1"/>
</dbReference>
<dbReference type="InterPro" id="IPR056823">
    <property type="entry name" value="TEN-like_YD-shell"/>
</dbReference>
<dbReference type="InterPro" id="IPR022385">
    <property type="entry name" value="Rhs_assc_core"/>
</dbReference>
<evidence type="ECO:0000256" key="2">
    <source>
        <dbReference type="ARBA" id="ARBA00022737"/>
    </source>
</evidence>
<keyword evidence="2" id="KW-0677">Repeat</keyword>
<evidence type="ECO:0000259" key="4">
    <source>
        <dbReference type="Pfam" id="PF25023"/>
    </source>
</evidence>
<evidence type="ECO:0000313" key="6">
    <source>
        <dbReference type="Proteomes" id="UP000307749"/>
    </source>
</evidence>
<proteinExistence type="predicted"/>
<dbReference type="PANTHER" id="PTHR11219">
    <property type="entry name" value="TENEURIN AND N-ACETYLGLUCOSAMINE-1-PHOSPHODIESTER ALPHA-N-ACETYLGLUCOSAMINIDASE"/>
    <property type="match status" value="1"/>
</dbReference>
<dbReference type="RefSeq" id="WP_081130182.1">
    <property type="nucleotide sequence ID" value="NZ_LDOS01000005.1"/>
</dbReference>
<dbReference type="Proteomes" id="UP000307749">
    <property type="component" value="Unassembled WGS sequence"/>
</dbReference>
<organism evidence="5 6">
    <name type="scientific">Metallibacterium scheffleri</name>
    <dbReference type="NCBI Taxonomy" id="993689"/>
    <lineage>
        <taxon>Bacteria</taxon>
        <taxon>Pseudomonadati</taxon>
        <taxon>Pseudomonadota</taxon>
        <taxon>Gammaproteobacteria</taxon>
        <taxon>Lysobacterales</taxon>
        <taxon>Rhodanobacteraceae</taxon>
        <taxon>Metallibacterium</taxon>
    </lineage>
</organism>
<dbReference type="InterPro" id="IPR051216">
    <property type="entry name" value="Teneurin"/>
</dbReference>
<gene>
    <name evidence="5" type="ORF">B1806_09205</name>
</gene>
<protein>
    <recommendedName>
        <fullName evidence="4">Teneurin-like YD-shell domain-containing protein</fullName>
    </recommendedName>
</protein>
<evidence type="ECO:0000313" key="5">
    <source>
        <dbReference type="EMBL" id="THD10304.1"/>
    </source>
</evidence>
<dbReference type="InterPro" id="IPR006530">
    <property type="entry name" value="YD"/>
</dbReference>
<comment type="caution">
    <text evidence="5">The sequence shown here is derived from an EMBL/GenBank/DDBJ whole genome shotgun (WGS) entry which is preliminary data.</text>
</comment>
<evidence type="ECO:0000256" key="1">
    <source>
        <dbReference type="ARBA" id="ARBA00022536"/>
    </source>
</evidence>
<dbReference type="STRING" id="993689.GCA_002077135_00125"/>
<dbReference type="NCBIfam" id="TIGR03696">
    <property type="entry name" value="Rhs_assc_core"/>
    <property type="match status" value="1"/>
</dbReference>
<evidence type="ECO:0000256" key="3">
    <source>
        <dbReference type="ARBA" id="ARBA00023157"/>
    </source>
</evidence>
<dbReference type="AlphaFoldDB" id="A0A4S3KQA6"/>
<accession>A0A4S3KQA6</accession>
<feature type="domain" description="Teneurin-like YD-shell" evidence="4">
    <location>
        <begin position="16"/>
        <end position="230"/>
    </location>
</feature>
<dbReference type="Pfam" id="PF25023">
    <property type="entry name" value="TEN_YD-shell"/>
    <property type="match status" value="1"/>
</dbReference>
<dbReference type="NCBIfam" id="TIGR01643">
    <property type="entry name" value="YD_repeat_2x"/>
    <property type="match status" value="1"/>
</dbReference>
<dbReference type="PANTHER" id="PTHR11219:SF69">
    <property type="entry name" value="TENEURIN-A"/>
    <property type="match status" value="1"/>
</dbReference>
<reference evidence="5 6" key="1">
    <citation type="submission" date="2017-02" db="EMBL/GenBank/DDBJ databases">
        <title>Whole genome sequencing of Metallibacterium scheffleri DSM 24874 (T).</title>
        <authorList>
            <person name="Kumar S."/>
            <person name="Patil P."/>
            <person name="Patil P.B."/>
        </authorList>
    </citation>
    <scope>NUCLEOTIDE SEQUENCE [LARGE SCALE GENOMIC DNA]</scope>
    <source>
        <strain evidence="5 6">DSM 24874</strain>
    </source>
</reference>
<dbReference type="EMBL" id="MWQO01000031">
    <property type="protein sequence ID" value="THD10304.1"/>
    <property type="molecule type" value="Genomic_DNA"/>
</dbReference>
<keyword evidence="6" id="KW-1185">Reference proteome</keyword>
<keyword evidence="1" id="KW-0245">EGF-like domain</keyword>
<name>A0A4S3KQA6_9GAMM</name>
<sequence>MRLGFKKKSVIGNDRTAARRSLYGYDANGNRVSVNGTSIARYNADDQLVQYNGTSYSYASDGSLASVGSTTYQYDALGHLLEVKTPTETIAYTYDGLGRRVGKAVNGTLVQGFLYADGLHPIAELDGSGNVVATFVYGTRPNVPDLMIKGGVTYRIISDQLGSPVEVIDTATGAVVEQINYDAWGNITSDSNPGFQPFGFAGGLYDADTGLVHFGARDYDPVTGRWTTRDPLGFAGGDTNLYGYVLQDPVNAVDPFGLWQFTLEGGLGVGGLITFGDNGGQWNLGLYLGAAEGATASLNPEDSGCHSSGVHVRIKGNAKLGFGPNLDLSATTGMQNSSVELGGRVPGTPLNLGVEEKNGQINSSIQTKITFGESGFLGAGGTVYF</sequence>
<dbReference type="OrthoDB" id="9816400at2"/>